<accession>A0AAV5WYP3</accession>
<reference evidence="2" key="1">
    <citation type="submission" date="2023-10" db="EMBL/GenBank/DDBJ databases">
        <title>Genome assembly of Pristionchus species.</title>
        <authorList>
            <person name="Yoshida K."/>
            <person name="Sommer R.J."/>
        </authorList>
    </citation>
    <scope>NUCLEOTIDE SEQUENCE</scope>
    <source>
        <strain evidence="2">RS5133</strain>
    </source>
</reference>
<name>A0AAV5WYP3_9BILA</name>
<feature type="region of interest" description="Disordered" evidence="1">
    <location>
        <begin position="64"/>
        <end position="99"/>
    </location>
</feature>
<evidence type="ECO:0000313" key="2">
    <source>
        <dbReference type="EMBL" id="GMT36453.1"/>
    </source>
</evidence>
<dbReference type="AlphaFoldDB" id="A0AAV5WYP3"/>
<feature type="non-terminal residue" evidence="2">
    <location>
        <position position="1"/>
    </location>
</feature>
<dbReference type="EMBL" id="BTSY01000007">
    <property type="protein sequence ID" value="GMT36453.1"/>
    <property type="molecule type" value="Genomic_DNA"/>
</dbReference>
<gene>
    <name evidence="2" type="ORF">PFISCL1PPCAC_27750</name>
</gene>
<keyword evidence="3" id="KW-1185">Reference proteome</keyword>
<evidence type="ECO:0000256" key="1">
    <source>
        <dbReference type="SAM" id="MobiDB-lite"/>
    </source>
</evidence>
<evidence type="ECO:0000313" key="3">
    <source>
        <dbReference type="Proteomes" id="UP001432322"/>
    </source>
</evidence>
<dbReference type="Proteomes" id="UP001432322">
    <property type="component" value="Unassembled WGS sequence"/>
</dbReference>
<sequence>SRLSRIHRLRARILRRVRECLVWREWRDGERASRLEGSLMWTKTTSMITSDAKKVESRSKVKMHATSNTFKDVEEESAASLKGEHECHIRKGPMNVQEL</sequence>
<protein>
    <submittedName>
        <fullName evidence="2">Uncharacterized protein</fullName>
    </submittedName>
</protein>
<comment type="caution">
    <text evidence="2">The sequence shown here is derived from an EMBL/GenBank/DDBJ whole genome shotgun (WGS) entry which is preliminary data.</text>
</comment>
<organism evidence="2 3">
    <name type="scientific">Pristionchus fissidentatus</name>
    <dbReference type="NCBI Taxonomy" id="1538716"/>
    <lineage>
        <taxon>Eukaryota</taxon>
        <taxon>Metazoa</taxon>
        <taxon>Ecdysozoa</taxon>
        <taxon>Nematoda</taxon>
        <taxon>Chromadorea</taxon>
        <taxon>Rhabditida</taxon>
        <taxon>Rhabditina</taxon>
        <taxon>Diplogasteromorpha</taxon>
        <taxon>Diplogasteroidea</taxon>
        <taxon>Neodiplogasteridae</taxon>
        <taxon>Pristionchus</taxon>
    </lineage>
</organism>
<proteinExistence type="predicted"/>